<comment type="catalytic activity">
    <reaction evidence="14">
        <text>resolvin D1 + NAD(+) = 17-oxoresolvin D1 + NADH + H(+)</text>
        <dbReference type="Rhea" id="RHEA:50128"/>
        <dbReference type="ChEBI" id="CHEBI:15378"/>
        <dbReference type="ChEBI" id="CHEBI:57540"/>
        <dbReference type="ChEBI" id="CHEBI:57945"/>
        <dbReference type="ChEBI" id="CHEBI:132079"/>
        <dbReference type="ChEBI" id="CHEBI:132081"/>
    </reaction>
    <physiologicalReaction direction="left-to-right" evidence="14">
        <dbReference type="Rhea" id="RHEA:50129"/>
    </physiologicalReaction>
</comment>
<dbReference type="GO" id="GO:0047034">
    <property type="term" value="F:15-hydroxyicosatetraenoate dehydrogenase activity"/>
    <property type="evidence" value="ECO:0007669"/>
    <property type="project" value="UniProtKB-EC"/>
</dbReference>
<evidence type="ECO:0000256" key="11">
    <source>
        <dbReference type="ARBA" id="ARBA00048008"/>
    </source>
</evidence>
<proteinExistence type="inferred from homology"/>
<name>A0A195E4S8_9HYME</name>
<comment type="catalytic activity">
    <reaction evidence="15">
        <text>resolvin D2 + NAD(+) = 7-oxoresolvin D2 + NADH + H(+)</text>
        <dbReference type="Rhea" id="RHEA:53584"/>
        <dbReference type="ChEBI" id="CHEBI:15378"/>
        <dbReference type="ChEBI" id="CHEBI:57540"/>
        <dbReference type="ChEBI" id="CHEBI:57945"/>
        <dbReference type="ChEBI" id="CHEBI:133367"/>
        <dbReference type="ChEBI" id="CHEBI:137497"/>
    </reaction>
    <physiologicalReaction direction="left-to-right" evidence="15">
        <dbReference type="Rhea" id="RHEA:53585"/>
    </physiologicalReaction>
</comment>
<comment type="catalytic activity">
    <reaction evidence="21">
        <text>resolvin E1 + NAD(+) = 18-oxo-resolvin E1 + NADH + H(+)</text>
        <dbReference type="Rhea" id="RHEA:49244"/>
        <dbReference type="ChEBI" id="CHEBI:15378"/>
        <dbReference type="ChEBI" id="CHEBI:57540"/>
        <dbReference type="ChEBI" id="CHEBI:57945"/>
        <dbReference type="ChEBI" id="CHEBI:91000"/>
        <dbReference type="ChEBI" id="CHEBI:91001"/>
    </reaction>
    <physiologicalReaction direction="left-to-right" evidence="21">
        <dbReference type="Rhea" id="RHEA:49245"/>
    </physiologicalReaction>
</comment>
<dbReference type="GO" id="GO:0005737">
    <property type="term" value="C:cytoplasm"/>
    <property type="evidence" value="ECO:0007669"/>
    <property type="project" value="TreeGrafter"/>
</dbReference>
<dbReference type="AlphaFoldDB" id="A0A195E4S8"/>
<evidence type="ECO:0000313" key="23">
    <source>
        <dbReference type="Proteomes" id="UP000078492"/>
    </source>
</evidence>
<reference evidence="22 23" key="1">
    <citation type="submission" date="2015-09" db="EMBL/GenBank/DDBJ databases">
        <title>Trachymyrmex cornetzi WGS genome.</title>
        <authorList>
            <person name="Nygaard S."/>
            <person name="Hu H."/>
            <person name="Boomsma J."/>
            <person name="Zhang G."/>
        </authorList>
    </citation>
    <scope>NUCLEOTIDE SEQUENCE [LARGE SCALE GENOMIC DNA]</scope>
    <source>
        <strain evidence="22">Tcor2-1</strain>
        <tissue evidence="22">Whole body</tissue>
    </source>
</reference>
<evidence type="ECO:0000256" key="6">
    <source>
        <dbReference type="ARBA" id="ARBA00041812"/>
    </source>
</evidence>
<evidence type="ECO:0000256" key="18">
    <source>
        <dbReference type="ARBA" id="ARBA00048739"/>
    </source>
</evidence>
<gene>
    <name evidence="22" type="ORF">ALC57_07458</name>
</gene>
<comment type="catalytic activity">
    <reaction evidence="11">
        <text>14-hydroxy-(4Z,7Z,10Z,12E,16Z,19Z)-docosahexaenoate + NAD(+) = 14-oxo-(4Z,7Z,10Z,12E,16Z,19Z)-docosahexaenoate + NADH + H(+)</text>
        <dbReference type="Rhea" id="RHEA:48952"/>
        <dbReference type="ChEBI" id="CHEBI:15378"/>
        <dbReference type="ChEBI" id="CHEBI:57540"/>
        <dbReference type="ChEBI" id="CHEBI:57945"/>
        <dbReference type="ChEBI" id="CHEBI:90866"/>
        <dbReference type="ChEBI" id="CHEBI:90867"/>
    </reaction>
    <physiologicalReaction direction="left-to-right" evidence="11">
        <dbReference type="Rhea" id="RHEA:48953"/>
    </physiologicalReaction>
</comment>
<comment type="catalytic activity">
    <reaction evidence="13">
        <text>(11R)-hydroxy-(5Z,8Z,12E,14Z)-eicosatetraenoate + NAD(+) = 11-oxo-(5Z,8Z,12E,14Z)-eicosatetraenoate + NADH + H(+)</text>
        <dbReference type="Rhea" id="RHEA:48640"/>
        <dbReference type="ChEBI" id="CHEBI:15378"/>
        <dbReference type="ChEBI" id="CHEBI:57540"/>
        <dbReference type="ChEBI" id="CHEBI:57945"/>
        <dbReference type="ChEBI" id="CHEBI:78836"/>
        <dbReference type="ChEBI" id="CHEBI:90697"/>
    </reaction>
    <physiologicalReaction direction="left-to-right" evidence="13">
        <dbReference type="Rhea" id="RHEA:48641"/>
    </physiologicalReaction>
</comment>
<dbReference type="InterPro" id="IPR036291">
    <property type="entry name" value="NAD(P)-bd_dom_sf"/>
</dbReference>
<comment type="function">
    <text evidence="8">Catalyzes the NAD-dependent dehydrogenation (oxidation) of a broad array of hydroxylated polyunsaturated fatty acids (mainly eicosanoids and docosanoids, including prostaglandins, lipoxins and resolvins), yielding their corresponding keto (oxo) metabolites. Decreases the levels of the pro-proliferative prostaglandins such as prostaglandin E2 (whose activity is increased in cancer because of an increase in the expression of cyclooxygenase 2) and generates oxo-fatty acid products that can profoundly influence cell function by abrogating pro-inflammatory cytokine expression. Converts resolvins E1, D1 and D2 to their oxo products, which represents a mode of resolvin inactivation. Resolvin E1 plays important roles during the resolution phase of acute inflammation, while resolvins D1 and D2 have a unique role in obesity-induced adipose inflammation.</text>
</comment>
<evidence type="ECO:0000256" key="10">
    <source>
        <dbReference type="ARBA" id="ARBA00047672"/>
    </source>
</evidence>
<evidence type="ECO:0000256" key="17">
    <source>
        <dbReference type="ARBA" id="ARBA00048611"/>
    </source>
</evidence>
<accession>A0A195E4S8</accession>
<evidence type="ECO:0000256" key="21">
    <source>
        <dbReference type="ARBA" id="ARBA00049188"/>
    </source>
</evidence>
<evidence type="ECO:0000256" key="12">
    <source>
        <dbReference type="ARBA" id="ARBA00048140"/>
    </source>
</evidence>
<dbReference type="PANTHER" id="PTHR44229">
    <property type="entry name" value="15-HYDROXYPROSTAGLANDIN DEHYDROGENASE [NAD(+)]"/>
    <property type="match status" value="1"/>
</dbReference>
<sequence length="564" mass="61713">MQIKDKRVIITGAASDVGLAFSRELLRNGALMIVMIDIKQWIGEQAVESLNNEFGRKRAIFLRCDVTNNSEFDTKLKEAISILGGLDILINNAGVINETNFSKAIDVNVTAVIRGTLLGIQQMRKDSGGKGGIIVNISSIAGLRAVSQLPVYSATKHAVVSFSRSFAQPYHYERTNVKVIVLCPGLTDIPEDVSEGISNVNSLQNDRHQGVESVAHGLIYVIRCAQNGSVWISEDGKPVFEFYIIEPSLRIVRRRSSASERAKEIEAINCIVSGKNVLITGGAAGLGYAFLNHFLKHGAKKIIILDIDAETGKRIELGVEKSCGEKKVHFIHTDVSNHKHVTEAFEEASTLLGNIDIVINNAGVLDERRWEKEISVNIGGMVSTAMLAVQYMSRDTGGHGGILVNVSQHVDIRNTAQLPVYTATKHAVIGLSQSLSDPYHYEKTGVTVITLCPGLTETALTVDSPNKLLSRVMKADFVKNLEQFPIQTPYIVAQGLMTILRIGESGSIWVIESGKAPYEVYVPNPRTLRRYYKNNFPHVDTKVAGGRAIREVCDSTRTGLMSCA</sequence>
<evidence type="ECO:0000256" key="14">
    <source>
        <dbReference type="ARBA" id="ARBA00048170"/>
    </source>
</evidence>
<keyword evidence="2" id="KW-0560">Oxidoreductase</keyword>
<dbReference type="EMBL" id="KQ979609">
    <property type="protein sequence ID" value="KYN20168.1"/>
    <property type="molecule type" value="Genomic_DNA"/>
</dbReference>
<dbReference type="Pfam" id="PF00106">
    <property type="entry name" value="adh_short"/>
    <property type="match status" value="2"/>
</dbReference>
<comment type="catalytic activity">
    <reaction evidence="16">
        <text>lipoxin A4 + NAD(+) = 15-oxo-(5S,6R)-dihydroxy-(7E,9E,11Z,13E)-eicosatetraenoate + NADH + H(+)</text>
        <dbReference type="Rhea" id="RHEA:41572"/>
        <dbReference type="ChEBI" id="CHEBI:15378"/>
        <dbReference type="ChEBI" id="CHEBI:57540"/>
        <dbReference type="ChEBI" id="CHEBI:57945"/>
        <dbReference type="ChEBI" id="CHEBI:67026"/>
        <dbReference type="ChEBI" id="CHEBI:78311"/>
    </reaction>
    <physiologicalReaction direction="left-to-right" evidence="16">
        <dbReference type="Rhea" id="RHEA:41573"/>
    </physiologicalReaction>
</comment>
<comment type="catalytic activity">
    <reaction evidence="12">
        <text>15-oxo-(5S,6R)-dihydroxy-(7E,9E,11Z)-eicosatrienoate + NADH + H(+) = (5S,6R,15S)-trihydroxy-(7E,9E,11Z)-eicosatrienoate + NAD(+)</text>
        <dbReference type="Rhea" id="RHEA:41596"/>
        <dbReference type="ChEBI" id="CHEBI:15378"/>
        <dbReference type="ChEBI" id="CHEBI:57540"/>
        <dbReference type="ChEBI" id="CHEBI:57945"/>
        <dbReference type="ChEBI" id="CHEBI:78325"/>
        <dbReference type="ChEBI" id="CHEBI:78329"/>
    </reaction>
    <physiologicalReaction direction="left-to-right" evidence="12">
        <dbReference type="Rhea" id="RHEA:41597"/>
    </physiologicalReaction>
</comment>
<evidence type="ECO:0000256" key="16">
    <source>
        <dbReference type="ARBA" id="ARBA00048535"/>
    </source>
</evidence>
<dbReference type="PRINTS" id="PR00080">
    <property type="entry name" value="SDRFAMILY"/>
</dbReference>
<comment type="similarity">
    <text evidence="1">Belongs to the short-chain dehydrogenases/reductases (SDR) family.</text>
</comment>
<evidence type="ECO:0000256" key="5">
    <source>
        <dbReference type="ARBA" id="ARBA00040276"/>
    </source>
</evidence>
<evidence type="ECO:0000256" key="15">
    <source>
        <dbReference type="ARBA" id="ARBA00048393"/>
    </source>
</evidence>
<comment type="catalytic activity">
    <reaction evidence="9">
        <text>prostaglandin E1 + NAD(+) = 15-oxoprostaglandin E1 + NADH + H(+)</text>
        <dbReference type="Rhea" id="RHEA:16477"/>
        <dbReference type="ChEBI" id="CHEBI:15378"/>
        <dbReference type="ChEBI" id="CHEBI:57397"/>
        <dbReference type="ChEBI" id="CHEBI:57401"/>
        <dbReference type="ChEBI" id="CHEBI:57540"/>
        <dbReference type="ChEBI" id="CHEBI:57945"/>
    </reaction>
    <physiologicalReaction direction="left-to-right" evidence="9">
        <dbReference type="Rhea" id="RHEA:16478"/>
    </physiologicalReaction>
</comment>
<evidence type="ECO:0000256" key="7">
    <source>
        <dbReference type="ARBA" id="ARBA00042026"/>
    </source>
</evidence>
<dbReference type="Gene3D" id="3.40.50.720">
    <property type="entry name" value="NAD(P)-binding Rossmann-like Domain"/>
    <property type="match status" value="2"/>
</dbReference>
<dbReference type="PROSITE" id="PS00061">
    <property type="entry name" value="ADH_SHORT"/>
    <property type="match status" value="1"/>
</dbReference>
<comment type="catalytic activity">
    <reaction evidence="18">
        <text>prostaglandin E2 + NAD(+) = 15-oxoprostaglandin E2 + NADH + H(+)</text>
        <dbReference type="Rhea" id="RHEA:11876"/>
        <dbReference type="ChEBI" id="CHEBI:15378"/>
        <dbReference type="ChEBI" id="CHEBI:57400"/>
        <dbReference type="ChEBI" id="CHEBI:57540"/>
        <dbReference type="ChEBI" id="CHEBI:57945"/>
        <dbReference type="ChEBI" id="CHEBI:606564"/>
        <dbReference type="EC" id="1.1.1.141"/>
    </reaction>
    <physiologicalReaction direction="left-to-right" evidence="18">
        <dbReference type="Rhea" id="RHEA:11877"/>
    </physiologicalReaction>
</comment>
<dbReference type="EC" id="1.1.1.232" evidence="4"/>
<keyword evidence="23" id="KW-1185">Reference proteome</keyword>
<evidence type="ECO:0000313" key="22">
    <source>
        <dbReference type="EMBL" id="KYN20168.1"/>
    </source>
</evidence>
<dbReference type="PANTHER" id="PTHR44229:SF4">
    <property type="entry name" value="15-HYDROXYPROSTAGLANDIN DEHYDROGENASE [NAD(+)]"/>
    <property type="match status" value="1"/>
</dbReference>
<dbReference type="EC" id="1.1.1.141" evidence="3"/>
<comment type="catalytic activity">
    <reaction evidence="20">
        <text>(15S)-hydroxy-(5Z,8Z,11Z,13E)-eicosatetraenoate + NAD(+) = 15-oxo-(5Z,8Z,11Z,13E)-eicosatetraenoate + NADH + H(+)</text>
        <dbReference type="Rhea" id="RHEA:23260"/>
        <dbReference type="ChEBI" id="CHEBI:15378"/>
        <dbReference type="ChEBI" id="CHEBI:57409"/>
        <dbReference type="ChEBI" id="CHEBI:57410"/>
        <dbReference type="ChEBI" id="CHEBI:57540"/>
        <dbReference type="ChEBI" id="CHEBI:57945"/>
        <dbReference type="EC" id="1.1.1.232"/>
    </reaction>
    <physiologicalReaction direction="left-to-right" evidence="20">
        <dbReference type="Rhea" id="RHEA:23261"/>
    </physiologicalReaction>
</comment>
<dbReference type="InterPro" id="IPR002347">
    <property type="entry name" value="SDR_fam"/>
</dbReference>
<evidence type="ECO:0000256" key="8">
    <source>
        <dbReference type="ARBA" id="ARBA00045705"/>
    </source>
</evidence>
<dbReference type="STRING" id="471704.A0A195E4S8"/>
<dbReference type="SUPFAM" id="SSF51735">
    <property type="entry name" value="NAD(P)-binding Rossmann-fold domains"/>
    <property type="match status" value="2"/>
</dbReference>
<comment type="catalytic activity">
    <reaction evidence="17">
        <text>prostaglandin A1 + NAD(+) = 15-oxo-prostaglandin A1 + NADH + H(+)</text>
        <dbReference type="Rhea" id="RHEA:41263"/>
        <dbReference type="ChEBI" id="CHEBI:15378"/>
        <dbReference type="ChEBI" id="CHEBI:57398"/>
        <dbReference type="ChEBI" id="CHEBI:57540"/>
        <dbReference type="ChEBI" id="CHEBI:57945"/>
        <dbReference type="ChEBI" id="CHEBI:85072"/>
    </reaction>
    <physiologicalReaction direction="left-to-right" evidence="17">
        <dbReference type="Rhea" id="RHEA:41264"/>
    </physiologicalReaction>
</comment>
<dbReference type="PRINTS" id="PR01167">
    <property type="entry name" value="INSADHFAMILY"/>
</dbReference>
<evidence type="ECO:0000256" key="1">
    <source>
        <dbReference type="ARBA" id="ARBA00006484"/>
    </source>
</evidence>
<organism evidence="22 23">
    <name type="scientific">Trachymyrmex cornetzi</name>
    <dbReference type="NCBI Taxonomy" id="471704"/>
    <lineage>
        <taxon>Eukaryota</taxon>
        <taxon>Metazoa</taxon>
        <taxon>Ecdysozoa</taxon>
        <taxon>Arthropoda</taxon>
        <taxon>Hexapoda</taxon>
        <taxon>Insecta</taxon>
        <taxon>Pterygota</taxon>
        <taxon>Neoptera</taxon>
        <taxon>Endopterygota</taxon>
        <taxon>Hymenoptera</taxon>
        <taxon>Apocrita</taxon>
        <taxon>Aculeata</taxon>
        <taxon>Formicoidea</taxon>
        <taxon>Formicidae</taxon>
        <taxon>Myrmicinae</taxon>
        <taxon>Trachymyrmex</taxon>
    </lineage>
</organism>
<evidence type="ECO:0000256" key="19">
    <source>
        <dbReference type="ARBA" id="ARBA00048921"/>
    </source>
</evidence>
<evidence type="ECO:0000256" key="2">
    <source>
        <dbReference type="ARBA" id="ARBA00023002"/>
    </source>
</evidence>
<protein>
    <recommendedName>
        <fullName evidence="5">15-hydroxyprostaglandin dehydrogenase [NAD(+)]</fullName>
        <ecNumber evidence="3">1.1.1.141</ecNumber>
        <ecNumber evidence="4">1.1.1.232</ecNumber>
    </recommendedName>
    <alternativeName>
        <fullName evidence="7">Eicosanoid/docosanoid dehydrogenase [NAD(+)]</fullName>
    </alternativeName>
    <alternativeName>
        <fullName evidence="6">Prostaglandin dehydrogenase 1</fullName>
    </alternativeName>
</protein>
<dbReference type="FunFam" id="3.40.50.720:FF:000084">
    <property type="entry name" value="Short-chain dehydrogenase reductase"/>
    <property type="match status" value="1"/>
</dbReference>
<evidence type="ECO:0000256" key="4">
    <source>
        <dbReference type="ARBA" id="ARBA00039060"/>
    </source>
</evidence>
<evidence type="ECO:0000256" key="20">
    <source>
        <dbReference type="ARBA" id="ARBA00049151"/>
    </source>
</evidence>
<dbReference type="GO" id="GO:0016404">
    <property type="term" value="F:15-hydroxyprostaglandin dehydrogenase (NAD+) activity"/>
    <property type="evidence" value="ECO:0007669"/>
    <property type="project" value="UniProtKB-EC"/>
</dbReference>
<evidence type="ECO:0000256" key="13">
    <source>
        <dbReference type="ARBA" id="ARBA00048144"/>
    </source>
</evidence>
<evidence type="ECO:0000256" key="3">
    <source>
        <dbReference type="ARBA" id="ARBA00038968"/>
    </source>
</evidence>
<comment type="catalytic activity">
    <reaction evidence="19">
        <text>resolvin D2 + NAD(+) = 16-oxoresolvin D2 + NADH + H(+)</text>
        <dbReference type="Rhea" id="RHEA:53588"/>
        <dbReference type="ChEBI" id="CHEBI:15378"/>
        <dbReference type="ChEBI" id="CHEBI:57540"/>
        <dbReference type="ChEBI" id="CHEBI:57945"/>
        <dbReference type="ChEBI" id="CHEBI:133367"/>
        <dbReference type="ChEBI" id="CHEBI:137498"/>
    </reaction>
    <physiologicalReaction direction="left-to-right" evidence="19">
        <dbReference type="Rhea" id="RHEA:53589"/>
    </physiologicalReaction>
</comment>
<dbReference type="InterPro" id="IPR020904">
    <property type="entry name" value="Sc_DH/Rdtase_CS"/>
</dbReference>
<comment type="catalytic activity">
    <reaction evidence="10">
        <text>resolvin D1 + NAD(+) = 8-oxoresolvin D1 + NADH + H(+)</text>
        <dbReference type="Rhea" id="RHEA:50124"/>
        <dbReference type="ChEBI" id="CHEBI:15378"/>
        <dbReference type="ChEBI" id="CHEBI:57540"/>
        <dbReference type="ChEBI" id="CHEBI:57945"/>
        <dbReference type="ChEBI" id="CHEBI:132079"/>
        <dbReference type="ChEBI" id="CHEBI:132080"/>
    </reaction>
    <physiologicalReaction direction="left-to-right" evidence="10">
        <dbReference type="Rhea" id="RHEA:50125"/>
    </physiologicalReaction>
</comment>
<evidence type="ECO:0000256" key="9">
    <source>
        <dbReference type="ARBA" id="ARBA00047325"/>
    </source>
</evidence>
<dbReference type="Proteomes" id="UP000078492">
    <property type="component" value="Unassembled WGS sequence"/>
</dbReference>